<feature type="transmembrane region" description="Helical" evidence="1">
    <location>
        <begin position="91"/>
        <end position="112"/>
    </location>
</feature>
<proteinExistence type="predicted"/>
<evidence type="ECO:0000313" key="5">
    <source>
        <dbReference type="Proteomes" id="UP000326921"/>
    </source>
</evidence>
<dbReference type="PANTHER" id="PTHR30273">
    <property type="entry name" value="PERIPLASMIC SIGNAL SENSOR AND SIGMA FACTOR ACTIVATOR FECR-RELATED"/>
    <property type="match status" value="1"/>
</dbReference>
<dbReference type="Gene3D" id="2.60.120.1440">
    <property type="match status" value="1"/>
</dbReference>
<dbReference type="InterPro" id="IPR012373">
    <property type="entry name" value="Ferrdict_sens_TM"/>
</dbReference>
<dbReference type="AlphaFoldDB" id="A0A5Q0QDX5"/>
<protein>
    <submittedName>
        <fullName evidence="4">DUF4974 domain-containing protein</fullName>
    </submittedName>
</protein>
<dbReference type="InterPro" id="IPR032508">
    <property type="entry name" value="FecR_C"/>
</dbReference>
<dbReference type="Gene3D" id="3.55.50.30">
    <property type="match status" value="1"/>
</dbReference>
<evidence type="ECO:0000259" key="3">
    <source>
        <dbReference type="Pfam" id="PF16344"/>
    </source>
</evidence>
<dbReference type="EMBL" id="CP045652">
    <property type="protein sequence ID" value="QGA25938.1"/>
    <property type="molecule type" value="Genomic_DNA"/>
</dbReference>
<keyword evidence="1" id="KW-1133">Transmembrane helix</keyword>
<dbReference type="GO" id="GO:0016989">
    <property type="term" value="F:sigma factor antagonist activity"/>
    <property type="evidence" value="ECO:0007669"/>
    <property type="project" value="TreeGrafter"/>
</dbReference>
<evidence type="ECO:0000313" key="4">
    <source>
        <dbReference type="EMBL" id="QGA25938.1"/>
    </source>
</evidence>
<dbReference type="Pfam" id="PF04773">
    <property type="entry name" value="FecR"/>
    <property type="match status" value="1"/>
</dbReference>
<evidence type="ECO:0000259" key="2">
    <source>
        <dbReference type="Pfam" id="PF04773"/>
    </source>
</evidence>
<keyword evidence="5" id="KW-1185">Reference proteome</keyword>
<organism evidence="4 5">
    <name type="scientific">Sphingobacterium zhuxiongii</name>
    <dbReference type="NCBI Taxonomy" id="2662364"/>
    <lineage>
        <taxon>Bacteria</taxon>
        <taxon>Pseudomonadati</taxon>
        <taxon>Bacteroidota</taxon>
        <taxon>Sphingobacteriia</taxon>
        <taxon>Sphingobacteriales</taxon>
        <taxon>Sphingobacteriaceae</taxon>
        <taxon>Sphingobacterium</taxon>
    </lineage>
</organism>
<reference evidence="4 5" key="1">
    <citation type="submission" date="2019-10" db="EMBL/GenBank/DDBJ databases">
        <authorList>
            <person name="Dong K."/>
        </authorList>
    </citation>
    <scope>NUCLEOTIDE SEQUENCE [LARGE SCALE GENOMIC DNA]</scope>
    <source>
        <strain evidence="5">dk4302</strain>
    </source>
</reference>
<keyword evidence="1" id="KW-0812">Transmembrane</keyword>
<gene>
    <name evidence="4" type="ORF">GFH32_06235</name>
</gene>
<dbReference type="KEGG" id="sphe:GFH32_06235"/>
<feature type="domain" description="FecR protein" evidence="2">
    <location>
        <begin position="196"/>
        <end position="290"/>
    </location>
</feature>
<dbReference type="PANTHER" id="PTHR30273:SF2">
    <property type="entry name" value="PROTEIN FECR"/>
    <property type="match status" value="1"/>
</dbReference>
<dbReference type="RefSeq" id="WP_153510299.1">
    <property type="nucleotide sequence ID" value="NZ_CP045652.1"/>
</dbReference>
<dbReference type="InterPro" id="IPR006860">
    <property type="entry name" value="FecR"/>
</dbReference>
<name>A0A5Q0QDX5_9SPHI</name>
<keyword evidence="1" id="KW-0472">Membrane</keyword>
<dbReference type="Proteomes" id="UP000326921">
    <property type="component" value="Chromosome"/>
</dbReference>
<feature type="domain" description="Protein FecR C-terminal" evidence="3">
    <location>
        <begin position="335"/>
        <end position="400"/>
    </location>
</feature>
<dbReference type="Pfam" id="PF16344">
    <property type="entry name" value="FecR_C"/>
    <property type="match status" value="1"/>
</dbReference>
<accession>A0A5Q0QDX5</accession>
<evidence type="ECO:0000256" key="1">
    <source>
        <dbReference type="SAM" id="Phobius"/>
    </source>
</evidence>
<sequence>MDSKKANINHLLQRYQSGEYTKEDLECLLTLLSEEENVEVDQQLILELLHPVVDSKAEENQLSAVFDRIQSQIALSETPDLIPITSKRRSLVRYSIWIAALLCVVMSITLIIKNRETGNKVLVNLPEIAVPLEQILPGGNKATLRMADGTLVQLNESQTGIVMGDEILYANGQMITEESSIGHVGAKDKSTIALELSTPVGGTYQVTLPDGSKVWLNSSSKLTYPMAFSSKERLVNLEGEAYFEVQHDANKPFRVTSKGQTLEVLGTSFNIKAYLDEAVVKSTLVSGSVKLNTIGANQKSIHLRPGQQSLFTAGKVIQVDQVDTRTLTAWKDGLFYFNETTLNDALEQIERWYNLTVEMDSNIPNTHFYGQMKRNKPLKNVIEILEESGLNFKLYHRGDKHILRVKSKE</sequence>